<organism evidence="1 2">
    <name type="scientific">Entomophthora muscae</name>
    <dbReference type="NCBI Taxonomy" id="34485"/>
    <lineage>
        <taxon>Eukaryota</taxon>
        <taxon>Fungi</taxon>
        <taxon>Fungi incertae sedis</taxon>
        <taxon>Zoopagomycota</taxon>
        <taxon>Entomophthoromycotina</taxon>
        <taxon>Entomophthoromycetes</taxon>
        <taxon>Entomophthorales</taxon>
        <taxon>Entomophthoraceae</taxon>
        <taxon>Entomophthora</taxon>
    </lineage>
</organism>
<dbReference type="EMBL" id="QTSX02007113">
    <property type="protein sequence ID" value="KAJ9051376.1"/>
    <property type="molecule type" value="Genomic_DNA"/>
</dbReference>
<evidence type="ECO:0000313" key="2">
    <source>
        <dbReference type="Proteomes" id="UP001165960"/>
    </source>
</evidence>
<proteinExistence type="predicted"/>
<accession>A0ACC2RMQ0</accession>
<keyword evidence="2" id="KW-1185">Reference proteome</keyword>
<comment type="caution">
    <text evidence="1">The sequence shown here is derived from an EMBL/GenBank/DDBJ whole genome shotgun (WGS) entry which is preliminary data.</text>
</comment>
<name>A0ACC2RMQ0_9FUNG</name>
<reference evidence="1" key="1">
    <citation type="submission" date="2022-04" db="EMBL/GenBank/DDBJ databases">
        <title>Genome of the entomopathogenic fungus Entomophthora muscae.</title>
        <authorList>
            <person name="Elya C."/>
            <person name="Lovett B.R."/>
            <person name="Lee E."/>
            <person name="Macias A.M."/>
            <person name="Hajek A.E."/>
            <person name="De Bivort B.L."/>
            <person name="Kasson M.T."/>
            <person name="De Fine Licht H.H."/>
            <person name="Stajich J.E."/>
        </authorList>
    </citation>
    <scope>NUCLEOTIDE SEQUENCE</scope>
    <source>
        <strain evidence="1">Berkeley</strain>
    </source>
</reference>
<protein>
    <submittedName>
        <fullName evidence="1">Uncharacterized protein</fullName>
    </submittedName>
</protein>
<gene>
    <name evidence="1" type="ORF">DSO57_1005084</name>
</gene>
<dbReference type="Proteomes" id="UP001165960">
    <property type="component" value="Unassembled WGS sequence"/>
</dbReference>
<evidence type="ECO:0000313" key="1">
    <source>
        <dbReference type="EMBL" id="KAJ9051376.1"/>
    </source>
</evidence>
<sequence length="144" mass="16177">MKFISTLAVVPYLALQVASSPVASSGFESDEVMEAQFQKANHHPTTEHALKRRDHYDGSSYALSHKRNPRFVGALVSALLPAIISLFSGWFGGDKSEKKKAVSTRNYYLDDPDHYENAPYSHQIAGDNPYYDSYGPVSYDEYDY</sequence>